<feature type="non-terminal residue" evidence="14">
    <location>
        <position position="401"/>
    </location>
</feature>
<dbReference type="Proteomes" id="UP000266841">
    <property type="component" value="Unassembled WGS sequence"/>
</dbReference>
<evidence type="ECO:0000256" key="3">
    <source>
        <dbReference type="ARBA" id="ARBA00011881"/>
    </source>
</evidence>
<organism evidence="14 15">
    <name type="scientific">Thalassiosira oceanica</name>
    <name type="common">Marine diatom</name>
    <dbReference type="NCBI Taxonomy" id="159749"/>
    <lineage>
        <taxon>Eukaryota</taxon>
        <taxon>Sar</taxon>
        <taxon>Stramenopiles</taxon>
        <taxon>Ochrophyta</taxon>
        <taxon>Bacillariophyta</taxon>
        <taxon>Coscinodiscophyceae</taxon>
        <taxon>Thalassiosirophycidae</taxon>
        <taxon>Thalassiosirales</taxon>
        <taxon>Thalassiosiraceae</taxon>
        <taxon>Thalassiosira</taxon>
    </lineage>
</organism>
<dbReference type="OrthoDB" id="185373at2759"/>
<evidence type="ECO:0000256" key="11">
    <source>
        <dbReference type="ARBA" id="ARBA00023080"/>
    </source>
</evidence>
<dbReference type="GO" id="GO:0000287">
    <property type="term" value="F:magnesium ion binding"/>
    <property type="evidence" value="ECO:0007669"/>
    <property type="project" value="InterPro"/>
</dbReference>
<feature type="compositionally biased region" description="Polar residues" evidence="13">
    <location>
        <begin position="259"/>
        <end position="269"/>
    </location>
</feature>
<dbReference type="EC" id="3.1.3.99" evidence="4"/>
<evidence type="ECO:0000256" key="4">
    <source>
        <dbReference type="ARBA" id="ARBA00012894"/>
    </source>
</evidence>
<keyword evidence="9" id="KW-0067">ATP-binding</keyword>
<evidence type="ECO:0000256" key="13">
    <source>
        <dbReference type="SAM" id="MobiDB-lite"/>
    </source>
</evidence>
<evidence type="ECO:0000256" key="6">
    <source>
        <dbReference type="ARBA" id="ARBA00022723"/>
    </source>
</evidence>
<comment type="similarity">
    <text evidence="2">Belongs to the ISN1 family.</text>
</comment>
<dbReference type="GO" id="GO:0009117">
    <property type="term" value="P:nucleotide metabolic process"/>
    <property type="evidence" value="ECO:0007669"/>
    <property type="project" value="UniProtKB-KW"/>
</dbReference>
<keyword evidence="7" id="KW-0547">Nucleotide-binding</keyword>
<dbReference type="GO" id="GO:0005524">
    <property type="term" value="F:ATP binding"/>
    <property type="evidence" value="ECO:0007669"/>
    <property type="project" value="UniProtKB-KW"/>
</dbReference>
<feature type="region of interest" description="Disordered" evidence="13">
    <location>
        <begin position="377"/>
        <end position="401"/>
    </location>
</feature>
<evidence type="ECO:0000256" key="2">
    <source>
        <dbReference type="ARBA" id="ARBA00005307"/>
    </source>
</evidence>
<dbReference type="PANTHER" id="PTHR28213:SF1">
    <property type="entry name" value="IMP-SPECIFIC 5'-NUCLEOTIDASE 1"/>
    <property type="match status" value="1"/>
</dbReference>
<keyword evidence="15" id="KW-1185">Reference proteome</keyword>
<keyword evidence="10" id="KW-0460">Magnesium</keyword>
<dbReference type="InterPro" id="IPR009453">
    <property type="entry name" value="ISN1"/>
</dbReference>
<dbReference type="GO" id="GO:0071592">
    <property type="term" value="P:nicotinic acid riboside biosynthetic process"/>
    <property type="evidence" value="ECO:0007669"/>
    <property type="project" value="TreeGrafter"/>
</dbReference>
<evidence type="ECO:0000256" key="5">
    <source>
        <dbReference type="ARBA" id="ARBA00015544"/>
    </source>
</evidence>
<keyword evidence="6" id="KW-0479">Metal-binding</keyword>
<accession>K0S6G2</accession>
<feature type="compositionally biased region" description="Polar residues" evidence="13">
    <location>
        <begin position="392"/>
        <end position="401"/>
    </location>
</feature>
<evidence type="ECO:0000256" key="9">
    <source>
        <dbReference type="ARBA" id="ARBA00022840"/>
    </source>
</evidence>
<dbReference type="GO" id="GO:0008253">
    <property type="term" value="F:5'-nucleotidase activity"/>
    <property type="evidence" value="ECO:0007669"/>
    <property type="project" value="InterPro"/>
</dbReference>
<evidence type="ECO:0000256" key="7">
    <source>
        <dbReference type="ARBA" id="ARBA00022741"/>
    </source>
</evidence>
<gene>
    <name evidence="14" type="ORF">THAOC_19134</name>
</gene>
<dbReference type="PANTHER" id="PTHR28213">
    <property type="entry name" value="IMP-SPECIFIC 5'-NUCLEOTIDASE 1"/>
    <property type="match status" value="1"/>
</dbReference>
<evidence type="ECO:0000313" key="14">
    <source>
        <dbReference type="EMBL" id="EJK60499.1"/>
    </source>
</evidence>
<comment type="cofactor">
    <cofactor evidence="1">
        <name>Mg(2+)</name>
        <dbReference type="ChEBI" id="CHEBI:18420"/>
    </cofactor>
</comment>
<comment type="catalytic activity">
    <reaction evidence="12">
        <text>IMP + H2O = inosine + phosphate</text>
        <dbReference type="Rhea" id="RHEA:27718"/>
        <dbReference type="ChEBI" id="CHEBI:15377"/>
        <dbReference type="ChEBI" id="CHEBI:17596"/>
        <dbReference type="ChEBI" id="CHEBI:43474"/>
        <dbReference type="ChEBI" id="CHEBI:58053"/>
        <dbReference type="EC" id="3.1.3.99"/>
    </reaction>
</comment>
<reference evidence="14 15" key="1">
    <citation type="journal article" date="2012" name="Genome Biol.">
        <title>Genome and low-iron response of an oceanic diatom adapted to chronic iron limitation.</title>
        <authorList>
            <person name="Lommer M."/>
            <person name="Specht M."/>
            <person name="Roy A.S."/>
            <person name="Kraemer L."/>
            <person name="Andreson R."/>
            <person name="Gutowska M.A."/>
            <person name="Wolf J."/>
            <person name="Bergner S.V."/>
            <person name="Schilhabel M.B."/>
            <person name="Klostermeier U.C."/>
            <person name="Beiko R.G."/>
            <person name="Rosenstiel P."/>
            <person name="Hippler M."/>
            <person name="Laroche J."/>
        </authorList>
    </citation>
    <scope>NUCLEOTIDE SEQUENCE [LARGE SCALE GENOMIC DNA]</scope>
    <source>
        <strain evidence="14 15">CCMP1005</strain>
    </source>
</reference>
<feature type="compositionally biased region" description="Basic and acidic residues" evidence="13">
    <location>
        <begin position="272"/>
        <end position="281"/>
    </location>
</feature>
<proteinExistence type="inferred from homology"/>
<protein>
    <recommendedName>
        <fullName evidence="5">IMP-specific 5'-nucleotidase 1</fullName>
        <ecNumber evidence="4">3.1.3.99</ecNumber>
    </recommendedName>
</protein>
<evidence type="ECO:0000256" key="1">
    <source>
        <dbReference type="ARBA" id="ARBA00001946"/>
    </source>
</evidence>
<dbReference type="EMBL" id="AGNL01021005">
    <property type="protein sequence ID" value="EJK60499.1"/>
    <property type="molecule type" value="Genomic_DNA"/>
</dbReference>
<feature type="compositionally biased region" description="Basic and acidic residues" evidence="13">
    <location>
        <begin position="240"/>
        <end position="250"/>
    </location>
</feature>
<evidence type="ECO:0000313" key="15">
    <source>
        <dbReference type="Proteomes" id="UP000266841"/>
    </source>
</evidence>
<name>K0S6G2_THAOC</name>
<evidence type="ECO:0000256" key="8">
    <source>
        <dbReference type="ARBA" id="ARBA00022801"/>
    </source>
</evidence>
<comment type="caution">
    <text evidence="14">The sequence shown here is derived from an EMBL/GenBank/DDBJ whole genome shotgun (WGS) entry which is preliminary data.</text>
</comment>
<comment type="subunit">
    <text evidence="3">Homotetramer.</text>
</comment>
<evidence type="ECO:0000256" key="10">
    <source>
        <dbReference type="ARBA" id="ARBA00022842"/>
    </source>
</evidence>
<keyword evidence="11" id="KW-0546">Nucleotide metabolism</keyword>
<dbReference type="Pfam" id="PF06437">
    <property type="entry name" value="ISN1"/>
    <property type="match status" value="2"/>
</dbReference>
<sequence length="401" mass="43622">MSEAGKHREPAQSEHAANRAGRFGVYPPRCSLIDVLGFRLSLVVLPIDPTDIRLKEAYHGYYYVVFIAEKELPADASSPGWVDREHEINAHAQLRLGCLGDHRGGRECPRLRVSLSHCSNPYSPLTRNRKTFSHFEQLIDEHRQMTNELVTELNPNSAPGVATVASANLVVPSRLKQLIPGVGTFYTRLPLRKAFEAYNAKYGVTKRKVGLAIKSSVPIPALTGTAVHIFSSPSGLGVRNPREDGDGEGSHKRKGSEGSLISNGSNSSPRPHVTERRERSESCAIEEGLSLLEGGFKGPKLLCFDGDQTLYSDGANFEQSPKLAKYLYLLLKHGATIAVVTAAGEFHLSNTIIWGTKASQTQDTSTKARSMNFDSVGCSHTSKSADLERNSAPGSTSLEAN</sequence>
<dbReference type="eggNOG" id="ENOG502QR24">
    <property type="taxonomic scope" value="Eukaryota"/>
</dbReference>
<dbReference type="GO" id="GO:0006190">
    <property type="term" value="P:inosine salvage"/>
    <property type="evidence" value="ECO:0007669"/>
    <property type="project" value="InterPro"/>
</dbReference>
<dbReference type="GO" id="GO:0071590">
    <property type="term" value="P:nicotinamide riboside biosynthetic process"/>
    <property type="evidence" value="ECO:0007669"/>
    <property type="project" value="TreeGrafter"/>
</dbReference>
<feature type="region of interest" description="Disordered" evidence="13">
    <location>
        <begin position="233"/>
        <end position="281"/>
    </location>
</feature>
<evidence type="ECO:0000256" key="12">
    <source>
        <dbReference type="ARBA" id="ARBA00047413"/>
    </source>
</evidence>
<keyword evidence="8" id="KW-0378">Hydrolase</keyword>
<dbReference type="AlphaFoldDB" id="K0S6G2"/>